<evidence type="ECO:0000313" key="2">
    <source>
        <dbReference type="EMBL" id="RSH89358.1"/>
    </source>
</evidence>
<feature type="region of interest" description="Disordered" evidence="1">
    <location>
        <begin position="72"/>
        <end position="177"/>
    </location>
</feature>
<keyword evidence="3" id="KW-1185">Reference proteome</keyword>
<feature type="compositionally biased region" description="Polar residues" evidence="1">
    <location>
        <begin position="77"/>
        <end position="91"/>
    </location>
</feature>
<comment type="caution">
    <text evidence="2">The sequence shown here is derived from an EMBL/GenBank/DDBJ whole genome shotgun (WGS) entry which is preliminary data.</text>
</comment>
<feature type="compositionally biased region" description="Basic and acidic residues" evidence="1">
    <location>
        <begin position="115"/>
        <end position="124"/>
    </location>
</feature>
<feature type="compositionally biased region" description="Low complexity" evidence="1">
    <location>
        <begin position="159"/>
        <end position="177"/>
    </location>
</feature>
<evidence type="ECO:0000313" key="3">
    <source>
        <dbReference type="Proteomes" id="UP000279259"/>
    </source>
</evidence>
<dbReference type="EMBL" id="RSCD01000014">
    <property type="protein sequence ID" value="RSH89358.1"/>
    <property type="molecule type" value="Genomic_DNA"/>
</dbReference>
<sequence length="177" mass="19106">MAARPTVITTSPTSPIISTPPAPQSSMSPRIYASPITPGDARPDDTHPDDQVSIFSFSDSLAGDRGWCCCWGGKDSSGAQEQEQERQLSNSRSEKPSRLLSPTSPINGYPTALTDARRQDHDRQLGNTGSERTSRFLSPTTSDHGYPTALLGSAPITETQSQTQSQTQPFTFPAKRP</sequence>
<reference evidence="2 3" key="1">
    <citation type="submission" date="2018-11" db="EMBL/GenBank/DDBJ databases">
        <title>Genome sequence of Saitozyma podzolica DSM 27192.</title>
        <authorList>
            <person name="Aliyu H."/>
            <person name="Gorte O."/>
            <person name="Ochsenreither K."/>
        </authorList>
    </citation>
    <scope>NUCLEOTIDE SEQUENCE [LARGE SCALE GENOMIC DNA]</scope>
    <source>
        <strain evidence="2 3">DSM 27192</strain>
    </source>
</reference>
<gene>
    <name evidence="2" type="ORF">EHS25_002470</name>
</gene>
<feature type="compositionally biased region" description="Basic and acidic residues" evidence="1">
    <location>
        <begin position="41"/>
        <end position="50"/>
    </location>
</feature>
<accession>A0A427YE39</accession>
<feature type="region of interest" description="Disordered" evidence="1">
    <location>
        <begin position="1"/>
        <end position="52"/>
    </location>
</feature>
<evidence type="ECO:0000256" key="1">
    <source>
        <dbReference type="SAM" id="MobiDB-lite"/>
    </source>
</evidence>
<dbReference type="Proteomes" id="UP000279259">
    <property type="component" value="Unassembled WGS sequence"/>
</dbReference>
<feature type="compositionally biased region" description="Low complexity" evidence="1">
    <location>
        <begin position="1"/>
        <end position="17"/>
    </location>
</feature>
<proteinExistence type="predicted"/>
<organism evidence="2 3">
    <name type="scientific">Saitozyma podzolica</name>
    <dbReference type="NCBI Taxonomy" id="1890683"/>
    <lineage>
        <taxon>Eukaryota</taxon>
        <taxon>Fungi</taxon>
        <taxon>Dikarya</taxon>
        <taxon>Basidiomycota</taxon>
        <taxon>Agaricomycotina</taxon>
        <taxon>Tremellomycetes</taxon>
        <taxon>Tremellales</taxon>
        <taxon>Trimorphomycetaceae</taxon>
        <taxon>Saitozyma</taxon>
    </lineage>
</organism>
<dbReference type="OrthoDB" id="10420154at2759"/>
<feature type="compositionally biased region" description="Polar residues" evidence="1">
    <location>
        <begin position="125"/>
        <end position="143"/>
    </location>
</feature>
<protein>
    <submittedName>
        <fullName evidence="2">Uncharacterized protein</fullName>
    </submittedName>
</protein>
<dbReference type="AlphaFoldDB" id="A0A427YE39"/>
<name>A0A427YE39_9TREE</name>